<keyword evidence="1" id="KW-0472">Membrane</keyword>
<evidence type="ECO:0000313" key="2">
    <source>
        <dbReference type="EMBL" id="KAK1442265.1"/>
    </source>
</evidence>
<gene>
    <name evidence="2" type="ORF">BgAZ_402950</name>
</gene>
<proteinExistence type="predicted"/>
<comment type="caution">
    <text evidence="2">The sequence shown here is derived from an EMBL/GenBank/DDBJ whole genome shotgun (WGS) entry which is preliminary data.</text>
</comment>
<feature type="transmembrane region" description="Helical" evidence="1">
    <location>
        <begin position="48"/>
        <end position="71"/>
    </location>
</feature>
<evidence type="ECO:0000256" key="1">
    <source>
        <dbReference type="SAM" id="Phobius"/>
    </source>
</evidence>
<sequence>MRPLSHLSYYCISGILFCVCSVLLYTSWDYYAPRLNDVVACPAHYNVQLLSFLWLFQGIALIACSSALWSFSDRELEQQGSSLLANYACVFLKVCPSIVKLLQLFNHCQMSTICLDLLFLHECNDPSVRTAFALTVGINWLITALGLIASSRAFPPPYLYEPATVHRTYWSILKDFIYPLGL</sequence>
<keyword evidence="1" id="KW-0812">Transmembrane</keyword>
<reference evidence="2" key="1">
    <citation type="submission" date="2023-08" db="EMBL/GenBank/DDBJ databases">
        <title>Draft sequence of the Babesia gibsoni genome.</title>
        <authorList>
            <person name="Yamagishi J.Y."/>
            <person name="Xuan X.X."/>
        </authorList>
    </citation>
    <scope>NUCLEOTIDE SEQUENCE</scope>
    <source>
        <strain evidence="2">Azabu</strain>
    </source>
</reference>
<dbReference type="Proteomes" id="UP001230268">
    <property type="component" value="Unassembled WGS sequence"/>
</dbReference>
<keyword evidence="3" id="KW-1185">Reference proteome</keyword>
<feature type="transmembrane region" description="Helical" evidence="1">
    <location>
        <begin position="130"/>
        <end position="149"/>
    </location>
</feature>
<feature type="transmembrane region" description="Helical" evidence="1">
    <location>
        <begin position="7"/>
        <end position="28"/>
    </location>
</feature>
<keyword evidence="1" id="KW-1133">Transmembrane helix</keyword>
<accession>A0AAD8LGM6</accession>
<name>A0AAD8LGM6_BABGI</name>
<dbReference type="EMBL" id="JAVEPI010000004">
    <property type="protein sequence ID" value="KAK1442265.1"/>
    <property type="molecule type" value="Genomic_DNA"/>
</dbReference>
<protein>
    <submittedName>
        <fullName evidence="2">Uncharacterized protein</fullName>
    </submittedName>
</protein>
<evidence type="ECO:0000313" key="3">
    <source>
        <dbReference type="Proteomes" id="UP001230268"/>
    </source>
</evidence>
<feature type="transmembrane region" description="Helical" evidence="1">
    <location>
        <begin position="83"/>
        <end position="102"/>
    </location>
</feature>
<organism evidence="2 3">
    <name type="scientific">Babesia gibsoni</name>
    <dbReference type="NCBI Taxonomy" id="33632"/>
    <lineage>
        <taxon>Eukaryota</taxon>
        <taxon>Sar</taxon>
        <taxon>Alveolata</taxon>
        <taxon>Apicomplexa</taxon>
        <taxon>Aconoidasida</taxon>
        <taxon>Piroplasmida</taxon>
        <taxon>Babesiidae</taxon>
        <taxon>Babesia</taxon>
    </lineage>
</organism>
<dbReference type="AlphaFoldDB" id="A0AAD8LGM6"/>